<reference evidence="8 9" key="1">
    <citation type="submission" date="2020-06" db="EMBL/GenBank/DDBJ databases">
        <title>Transcriptomic and genomic resources for Thalictrum thalictroides and T. hernandezii: Facilitating candidate gene discovery in an emerging model plant lineage.</title>
        <authorList>
            <person name="Arias T."/>
            <person name="Riano-Pachon D.M."/>
            <person name="Di Stilio V.S."/>
        </authorList>
    </citation>
    <scope>NUCLEOTIDE SEQUENCE [LARGE SCALE GENOMIC DNA]</scope>
    <source>
        <strain evidence="9">cv. WT478/WT964</strain>
        <tissue evidence="8">Leaves</tissue>
    </source>
</reference>
<proteinExistence type="predicted"/>
<feature type="domain" description="GRF-type" evidence="7">
    <location>
        <begin position="34"/>
        <end position="77"/>
    </location>
</feature>
<dbReference type="GO" id="GO:0003676">
    <property type="term" value="F:nucleic acid binding"/>
    <property type="evidence" value="ECO:0007669"/>
    <property type="project" value="InterPro"/>
</dbReference>
<dbReference type="GO" id="GO:0008270">
    <property type="term" value="F:zinc ion binding"/>
    <property type="evidence" value="ECO:0007669"/>
    <property type="project" value="UniProtKB-KW"/>
</dbReference>
<sequence length="195" mass="21400">ASPDKRQNSPLTPKPHWTRSDQGQDTPLSSYPECACGAGTCKLLTANTEENKVRKYFACPVKKGQGACNFHQWLDYTNSPTLTSNSSEEKKFIHQDANKDINIDDLNGTISPASAGKRIANLSSRGYHAKEVGSNSRLDDDLLPSIEALNLNEKKTATVIKKPGKCYRCGKEGHWINDCLQALNSSCFKCGEIGH</sequence>
<keyword evidence="2 4" id="KW-0863">Zinc-finger</keyword>
<dbReference type="GO" id="GO:0016853">
    <property type="term" value="F:isomerase activity"/>
    <property type="evidence" value="ECO:0007669"/>
    <property type="project" value="UniProtKB-KW"/>
</dbReference>
<keyword evidence="3" id="KW-0862">Zinc</keyword>
<evidence type="ECO:0000256" key="5">
    <source>
        <dbReference type="SAM" id="MobiDB-lite"/>
    </source>
</evidence>
<feature type="domain" description="CCHC-type" evidence="6">
    <location>
        <begin position="165"/>
        <end position="179"/>
    </location>
</feature>
<feature type="region of interest" description="Disordered" evidence="5">
    <location>
        <begin position="1"/>
        <end position="27"/>
    </location>
</feature>
<dbReference type="Pfam" id="PF06839">
    <property type="entry name" value="Zn_ribbon_GRF"/>
    <property type="match status" value="1"/>
</dbReference>
<keyword evidence="8" id="KW-0413">Isomerase</keyword>
<dbReference type="AlphaFoldDB" id="A0A7J6VC00"/>
<gene>
    <name evidence="8" type="ORF">FRX31_028708</name>
</gene>
<evidence type="ECO:0000256" key="4">
    <source>
        <dbReference type="PROSITE-ProRule" id="PRU00047"/>
    </source>
</evidence>
<dbReference type="Pfam" id="PF00098">
    <property type="entry name" value="zf-CCHC"/>
    <property type="match status" value="1"/>
</dbReference>
<dbReference type="PANTHER" id="PTHR33680">
    <property type="entry name" value="OS07G0190500 PROTEIN"/>
    <property type="match status" value="1"/>
</dbReference>
<comment type="caution">
    <text evidence="8">The sequence shown here is derived from an EMBL/GenBank/DDBJ whole genome shotgun (WGS) entry which is preliminary data.</text>
</comment>
<evidence type="ECO:0000313" key="9">
    <source>
        <dbReference type="Proteomes" id="UP000554482"/>
    </source>
</evidence>
<organism evidence="8 9">
    <name type="scientific">Thalictrum thalictroides</name>
    <name type="common">Rue-anemone</name>
    <name type="synonym">Anemone thalictroides</name>
    <dbReference type="NCBI Taxonomy" id="46969"/>
    <lineage>
        <taxon>Eukaryota</taxon>
        <taxon>Viridiplantae</taxon>
        <taxon>Streptophyta</taxon>
        <taxon>Embryophyta</taxon>
        <taxon>Tracheophyta</taxon>
        <taxon>Spermatophyta</taxon>
        <taxon>Magnoliopsida</taxon>
        <taxon>Ranunculales</taxon>
        <taxon>Ranunculaceae</taxon>
        <taxon>Thalictroideae</taxon>
        <taxon>Thalictrum</taxon>
    </lineage>
</organism>
<dbReference type="SUPFAM" id="SSF57756">
    <property type="entry name" value="Retrovirus zinc finger-like domains"/>
    <property type="match status" value="1"/>
</dbReference>
<keyword evidence="9" id="KW-1185">Reference proteome</keyword>
<evidence type="ECO:0000256" key="3">
    <source>
        <dbReference type="ARBA" id="ARBA00022833"/>
    </source>
</evidence>
<accession>A0A7J6VC00</accession>
<evidence type="ECO:0000259" key="7">
    <source>
        <dbReference type="PROSITE" id="PS51999"/>
    </source>
</evidence>
<dbReference type="PROSITE" id="PS50158">
    <property type="entry name" value="ZF_CCHC"/>
    <property type="match status" value="1"/>
</dbReference>
<keyword evidence="1" id="KW-0479">Metal-binding</keyword>
<evidence type="ECO:0000256" key="1">
    <source>
        <dbReference type="ARBA" id="ARBA00022723"/>
    </source>
</evidence>
<dbReference type="Proteomes" id="UP000554482">
    <property type="component" value="Unassembled WGS sequence"/>
</dbReference>
<dbReference type="PANTHER" id="PTHR33680:SF1">
    <property type="entry name" value="OS05G0489500 PROTEIN"/>
    <property type="match status" value="1"/>
</dbReference>
<evidence type="ECO:0000313" key="8">
    <source>
        <dbReference type="EMBL" id="KAF5181705.1"/>
    </source>
</evidence>
<dbReference type="Gene3D" id="4.10.60.10">
    <property type="entry name" value="Zinc finger, CCHC-type"/>
    <property type="match status" value="1"/>
</dbReference>
<dbReference type="SMART" id="SM00343">
    <property type="entry name" value="ZnF_C2HC"/>
    <property type="match status" value="1"/>
</dbReference>
<evidence type="ECO:0000259" key="6">
    <source>
        <dbReference type="PROSITE" id="PS50158"/>
    </source>
</evidence>
<dbReference type="PROSITE" id="PS51999">
    <property type="entry name" value="ZF_GRF"/>
    <property type="match status" value="1"/>
</dbReference>
<dbReference type="InterPro" id="IPR001878">
    <property type="entry name" value="Znf_CCHC"/>
</dbReference>
<feature type="non-terminal residue" evidence="8">
    <location>
        <position position="1"/>
    </location>
</feature>
<protein>
    <submittedName>
        <fullName evidence="8">Dna topoisomerase</fullName>
    </submittedName>
</protein>
<name>A0A7J6VC00_THATH</name>
<evidence type="ECO:0000256" key="2">
    <source>
        <dbReference type="ARBA" id="ARBA00022771"/>
    </source>
</evidence>
<dbReference type="EMBL" id="JABWDY010035828">
    <property type="protein sequence ID" value="KAF5181705.1"/>
    <property type="molecule type" value="Genomic_DNA"/>
</dbReference>
<dbReference type="InterPro" id="IPR010666">
    <property type="entry name" value="Znf_GRF"/>
</dbReference>
<dbReference type="InterPro" id="IPR036875">
    <property type="entry name" value="Znf_CCHC_sf"/>
</dbReference>
<dbReference type="OrthoDB" id="5418639at2759"/>